<dbReference type="STRING" id="407036.SAMN05216243_3102"/>
<evidence type="ECO:0000313" key="1">
    <source>
        <dbReference type="EMBL" id="SDK42325.1"/>
    </source>
</evidence>
<dbReference type="AlphaFoldDB" id="A0A1G9BTL5"/>
<protein>
    <submittedName>
        <fullName evidence="1">Dimeric dUTPase, all-alpha-NTP-PPase (MazG) superfamily</fullName>
    </submittedName>
</protein>
<dbReference type="InterPro" id="IPR014871">
    <property type="entry name" value="dUTPase/dCTP_pyrophosphatase"/>
</dbReference>
<keyword evidence="2" id="KW-1185">Reference proteome</keyword>
<dbReference type="EMBL" id="FNFL01000006">
    <property type="protein sequence ID" value="SDK42325.1"/>
    <property type="molecule type" value="Genomic_DNA"/>
</dbReference>
<dbReference type="RefSeq" id="WP_093216079.1">
    <property type="nucleotide sequence ID" value="NZ_FNFL01000006.1"/>
</dbReference>
<dbReference type="Gene3D" id="1.10.4010.10">
    <property type="entry name" value="Type II deoxyuridine triphosphatase"/>
    <property type="match status" value="1"/>
</dbReference>
<gene>
    <name evidence="1" type="ORF">SAMN05216243_3102</name>
</gene>
<dbReference type="OrthoDB" id="5506143at2"/>
<reference evidence="1 2" key="1">
    <citation type="submission" date="2016-10" db="EMBL/GenBank/DDBJ databases">
        <authorList>
            <person name="de Groot N.N."/>
        </authorList>
    </citation>
    <scope>NUCLEOTIDE SEQUENCE [LARGE SCALE GENOMIC DNA]</scope>
    <source>
        <strain evidence="1 2">CGMCC 1.6502</strain>
    </source>
</reference>
<dbReference type="PIRSF" id="PIRSF030140">
    <property type="entry name" value="UCP030140"/>
    <property type="match status" value="1"/>
</dbReference>
<accession>A0A1G9BTL5</accession>
<sequence length="162" mass="18971">MFWEELFGTQKQLDEHIQTNHQLNKEDLFEKKVLALLVEVGELANETRCFKFWSQKPQSGQSVILEEYVDGLHFILSLGLDTKLRFSASSVWKKTGQDVTQLFHLVFEQIIAFKQESSKEKYEQLFITYLQLGASLGFGEKEIQEAYHHKNQVNHTRQDQGY</sequence>
<name>A0A1G9BTL5_9BACI</name>
<dbReference type="CDD" id="cd11527">
    <property type="entry name" value="NTP-PPase_dUTPase"/>
    <property type="match status" value="1"/>
</dbReference>
<dbReference type="SUPFAM" id="SSF101386">
    <property type="entry name" value="all-alpha NTP pyrophosphatases"/>
    <property type="match status" value="1"/>
</dbReference>
<organism evidence="1 2">
    <name type="scientific">Sediminibacillus albus</name>
    <dbReference type="NCBI Taxonomy" id="407036"/>
    <lineage>
        <taxon>Bacteria</taxon>
        <taxon>Bacillati</taxon>
        <taxon>Bacillota</taxon>
        <taxon>Bacilli</taxon>
        <taxon>Bacillales</taxon>
        <taxon>Bacillaceae</taxon>
        <taxon>Sediminibacillus</taxon>
    </lineage>
</organism>
<dbReference type="Proteomes" id="UP000198694">
    <property type="component" value="Unassembled WGS sequence"/>
</dbReference>
<proteinExistence type="predicted"/>
<dbReference type="Pfam" id="PF08761">
    <property type="entry name" value="dUTPase_2"/>
    <property type="match status" value="1"/>
</dbReference>
<evidence type="ECO:0000313" key="2">
    <source>
        <dbReference type="Proteomes" id="UP000198694"/>
    </source>
</evidence>
<dbReference type="InterPro" id="IPR016947">
    <property type="entry name" value="UCP030140"/>
</dbReference>